<feature type="compositionally biased region" description="Acidic residues" evidence="5">
    <location>
        <begin position="277"/>
        <end position="288"/>
    </location>
</feature>
<feature type="domain" description="Phospholipid/glycerol acyltransferase" evidence="7">
    <location>
        <begin position="77"/>
        <end position="194"/>
    </location>
</feature>
<dbReference type="eggNOG" id="KOG2848">
    <property type="taxonomic scope" value="Eukaryota"/>
</dbReference>
<sequence>MASFFQTIKFYVKSTIFGLLILVCAFYGVVASIFLRVIGKPEYSQYTVARAFYYSFSTILGVKIKVNNAKNLSSLPGIFISNHQSALDIFILGKIFQPGFTVTAKKVLKYVPFLGWFMLASGTFFIDRAKSDKARKVLDEALAALKKEKRGVFMFPEGTRSASTNLEMLPFKKGAFHLANQAKIPVVPIVVSNTSTIFHAKSKIFNCGEIIIDVLPAVETKDIETKEQLDEMVVQVRSSMLEKLKEIGFSKTAATVIPPKSPAKLTPEPINSKSTDEVSETVEIDVSTEESPLVAKG</sequence>
<dbReference type="SUPFAM" id="SSF69593">
    <property type="entry name" value="Glycerol-3-phosphate (1)-acyltransferase"/>
    <property type="match status" value="1"/>
</dbReference>
<keyword evidence="6" id="KW-1133">Transmembrane helix</keyword>
<dbReference type="InterPro" id="IPR004552">
    <property type="entry name" value="AGP_acyltrans"/>
</dbReference>
<dbReference type="PANTHER" id="PTHR10434">
    <property type="entry name" value="1-ACYL-SN-GLYCEROL-3-PHOSPHATE ACYLTRANSFERASE"/>
    <property type="match status" value="1"/>
</dbReference>
<dbReference type="EMBL" id="GL996510">
    <property type="protein sequence ID" value="EGV66466.1"/>
    <property type="molecule type" value="Genomic_DNA"/>
</dbReference>
<dbReference type="GO" id="GO:0003841">
    <property type="term" value="F:1-acylglycerol-3-phosphate O-acyltransferase activity"/>
    <property type="evidence" value="ECO:0007669"/>
    <property type="project" value="UniProtKB-UniRule"/>
</dbReference>
<dbReference type="STRING" id="590646.G3AW68"/>
<keyword evidence="6" id="KW-0472">Membrane</keyword>
<dbReference type="GO" id="GO:0006654">
    <property type="term" value="P:phosphatidic acid biosynthetic process"/>
    <property type="evidence" value="ECO:0007669"/>
    <property type="project" value="TreeGrafter"/>
</dbReference>
<reference evidence="8 9" key="1">
    <citation type="journal article" date="2011" name="Proc. Natl. Acad. Sci. U.S.A.">
        <title>Comparative genomics of xylose-fermenting fungi for enhanced biofuel production.</title>
        <authorList>
            <person name="Wohlbach D.J."/>
            <person name="Kuo A."/>
            <person name="Sato T.K."/>
            <person name="Potts K.M."/>
            <person name="Salamov A.A."/>
            <person name="LaButti K.M."/>
            <person name="Sun H."/>
            <person name="Clum A."/>
            <person name="Pangilinan J.L."/>
            <person name="Lindquist E.A."/>
            <person name="Lucas S."/>
            <person name="Lapidus A."/>
            <person name="Jin M."/>
            <person name="Gunawan C."/>
            <person name="Balan V."/>
            <person name="Dale B.E."/>
            <person name="Jeffries T.W."/>
            <person name="Zinkel R."/>
            <person name="Barry K.W."/>
            <person name="Grigoriev I.V."/>
            <person name="Gasch A.P."/>
        </authorList>
    </citation>
    <scope>NUCLEOTIDE SEQUENCE [LARGE SCALE GENOMIC DNA]</scope>
    <source>
        <strain evidence="9">ATCC 10573 / BCRC 21748 / CBS 615 / JCM 9827 / NBRC 10315 / NRRL Y-1498 / VKM Y-70</strain>
    </source>
</reference>
<dbReference type="AlphaFoldDB" id="G3AW68"/>
<evidence type="ECO:0000256" key="4">
    <source>
        <dbReference type="RuleBase" id="RU361267"/>
    </source>
</evidence>
<keyword evidence="3 4" id="KW-0012">Acyltransferase</keyword>
<proteinExistence type="inferred from homology"/>
<comment type="domain">
    <text evidence="4">The HXXXXD motif is essential for acyltransferase activity and may constitute the binding site for the phosphate moiety of the glycerol-3-phosphate.</text>
</comment>
<dbReference type="SMART" id="SM00563">
    <property type="entry name" value="PlsC"/>
    <property type="match status" value="1"/>
</dbReference>
<evidence type="ECO:0000313" key="9">
    <source>
        <dbReference type="Proteomes" id="UP000000707"/>
    </source>
</evidence>
<evidence type="ECO:0000313" key="8">
    <source>
        <dbReference type="EMBL" id="EGV66466.1"/>
    </source>
</evidence>
<keyword evidence="4" id="KW-0443">Lipid metabolism</keyword>
<accession>G3AW68</accession>
<dbReference type="GeneID" id="18250097"/>
<dbReference type="CDD" id="cd07989">
    <property type="entry name" value="LPLAT_AGPAT-like"/>
    <property type="match status" value="1"/>
</dbReference>
<keyword evidence="4" id="KW-1208">Phospholipid metabolism</keyword>
<comment type="catalytic activity">
    <reaction evidence="4">
        <text>a 1-acyl-sn-glycero-3-phosphate + an acyl-CoA = a 1,2-diacyl-sn-glycero-3-phosphate + CoA</text>
        <dbReference type="Rhea" id="RHEA:19709"/>
        <dbReference type="ChEBI" id="CHEBI:57287"/>
        <dbReference type="ChEBI" id="CHEBI:57970"/>
        <dbReference type="ChEBI" id="CHEBI:58342"/>
        <dbReference type="ChEBI" id="CHEBI:58608"/>
        <dbReference type="EC" id="2.3.1.51"/>
    </reaction>
</comment>
<evidence type="ECO:0000256" key="2">
    <source>
        <dbReference type="ARBA" id="ARBA00022679"/>
    </source>
</evidence>
<evidence type="ECO:0000256" key="1">
    <source>
        <dbReference type="ARBA" id="ARBA00008655"/>
    </source>
</evidence>
<comment type="similarity">
    <text evidence="1 4">Belongs to the 1-acyl-sn-glycerol-3-phosphate acyltransferase family.</text>
</comment>
<dbReference type="InterPro" id="IPR002123">
    <property type="entry name" value="Plipid/glycerol_acylTrfase"/>
</dbReference>
<dbReference type="Proteomes" id="UP000000707">
    <property type="component" value="Unassembled WGS sequence"/>
</dbReference>
<dbReference type="GO" id="GO:0016020">
    <property type="term" value="C:membrane"/>
    <property type="evidence" value="ECO:0007669"/>
    <property type="project" value="InterPro"/>
</dbReference>
<evidence type="ECO:0000259" key="7">
    <source>
        <dbReference type="SMART" id="SM00563"/>
    </source>
</evidence>
<feature type="transmembrane region" description="Helical" evidence="6">
    <location>
        <begin position="16"/>
        <end position="38"/>
    </location>
</feature>
<organism evidence="9">
    <name type="scientific">Candida tenuis (strain ATCC 10573 / BCRC 21748 / CBS 615 / JCM 9827 / NBRC 10315 / NRRL Y-1498 / VKM Y-70)</name>
    <name type="common">Yeast</name>
    <name type="synonym">Yamadazyma tenuis</name>
    <dbReference type="NCBI Taxonomy" id="590646"/>
    <lineage>
        <taxon>Eukaryota</taxon>
        <taxon>Fungi</taxon>
        <taxon>Dikarya</taxon>
        <taxon>Ascomycota</taxon>
        <taxon>Saccharomycotina</taxon>
        <taxon>Pichiomycetes</taxon>
        <taxon>Debaryomycetaceae</taxon>
        <taxon>Yamadazyma</taxon>
    </lineage>
</organism>
<dbReference type="PANTHER" id="PTHR10434:SF11">
    <property type="entry name" value="1-ACYL-SN-GLYCEROL-3-PHOSPHATE ACYLTRANSFERASE"/>
    <property type="match status" value="1"/>
</dbReference>
<evidence type="ECO:0000256" key="3">
    <source>
        <dbReference type="ARBA" id="ARBA00023315"/>
    </source>
</evidence>
<keyword evidence="4" id="KW-0444">Lipid biosynthesis</keyword>
<feature type="transmembrane region" description="Helical" evidence="6">
    <location>
        <begin position="107"/>
        <end position="126"/>
    </location>
</feature>
<dbReference type="Pfam" id="PF01553">
    <property type="entry name" value="Acyltransferase"/>
    <property type="match status" value="1"/>
</dbReference>
<keyword evidence="4" id="KW-0594">Phospholipid biosynthesis</keyword>
<evidence type="ECO:0000256" key="6">
    <source>
        <dbReference type="SAM" id="Phobius"/>
    </source>
</evidence>
<dbReference type="KEGG" id="cten:18250097"/>
<dbReference type="NCBIfam" id="TIGR00530">
    <property type="entry name" value="AGP_acyltrn"/>
    <property type="match status" value="1"/>
</dbReference>
<dbReference type="GO" id="GO:0005783">
    <property type="term" value="C:endoplasmic reticulum"/>
    <property type="evidence" value="ECO:0007669"/>
    <property type="project" value="TreeGrafter"/>
</dbReference>
<dbReference type="HOGENOM" id="CLU_027938_10_0_1"/>
<gene>
    <name evidence="8" type="ORF">CANTEDRAFT_91632</name>
</gene>
<protein>
    <recommendedName>
        <fullName evidence="4">1-acyl-sn-glycerol-3-phosphate acyltransferase</fullName>
        <ecNumber evidence="4">2.3.1.51</ecNumber>
    </recommendedName>
</protein>
<dbReference type="EC" id="2.3.1.51" evidence="4"/>
<keyword evidence="6" id="KW-0812">Transmembrane</keyword>
<keyword evidence="2 4" id="KW-0808">Transferase</keyword>
<dbReference type="OrthoDB" id="202234at2759"/>
<feature type="region of interest" description="Disordered" evidence="5">
    <location>
        <begin position="257"/>
        <end position="297"/>
    </location>
</feature>
<name>G3AW68_CANTC</name>
<keyword evidence="9" id="KW-1185">Reference proteome</keyword>
<evidence type="ECO:0000256" key="5">
    <source>
        <dbReference type="SAM" id="MobiDB-lite"/>
    </source>
</evidence>